<gene>
    <name evidence="3" type="ORF">MRM75_06660</name>
</gene>
<feature type="region of interest" description="Disordered" evidence="1">
    <location>
        <begin position="239"/>
        <end position="313"/>
    </location>
</feature>
<feature type="chain" id="PRO_5043839965" evidence="2">
    <location>
        <begin position="26"/>
        <end position="313"/>
    </location>
</feature>
<organism evidence="3">
    <name type="scientific">bacterium 19CA06SA08-2</name>
    <dbReference type="NCBI Taxonomy" id="2920658"/>
    <lineage>
        <taxon>Bacteria</taxon>
    </lineage>
</organism>
<proteinExistence type="predicted"/>
<dbReference type="AlphaFoldDB" id="A0AAU6U8W0"/>
<sequence>MPPSPNHLTPVILVGCALLVAAVDAADTGLQFKSYDPTHELLRMGLVTPSTYGDFLLGQGGKTRKVDGAVLEDLFTLRVQIPCEQLTSATRAFWALPNRPLLSADIPVQRCERTPLFPPVHVFERQGVCWLNSNGNTLWHTALEYSRLNHASVYQNMYALFLANRSAFAKEDIYRLTTPLLRCPTAQQLAEITPDHARTLFADADQFHHASHPAQAEQDAVQPSPPAVLHTVQAEVNPTRTPLTAKRDPLNQSPPPGASHATRLTGKGGSLHDRHPECHPLAYRRDLSPTARRHRLSGDLRPLSSQPPRLCPR</sequence>
<name>A0AAU6U8W0_UNCXX</name>
<keyword evidence="2" id="KW-0732">Signal</keyword>
<evidence type="ECO:0000313" key="3">
    <source>
        <dbReference type="EMBL" id="XAG70639.1"/>
    </source>
</evidence>
<feature type="compositionally biased region" description="Basic and acidic residues" evidence="1">
    <location>
        <begin position="270"/>
        <end position="287"/>
    </location>
</feature>
<evidence type="ECO:0000256" key="2">
    <source>
        <dbReference type="SAM" id="SignalP"/>
    </source>
</evidence>
<protein>
    <submittedName>
        <fullName evidence="3">Uncharacterized protein</fullName>
    </submittedName>
</protein>
<feature type="signal peptide" evidence="2">
    <location>
        <begin position="1"/>
        <end position="25"/>
    </location>
</feature>
<evidence type="ECO:0000256" key="1">
    <source>
        <dbReference type="SAM" id="MobiDB-lite"/>
    </source>
</evidence>
<accession>A0AAU6U8W0</accession>
<reference evidence="3" key="1">
    <citation type="submission" date="2022-03" db="EMBL/GenBank/DDBJ databases">
        <title>Sea Food Isolates.</title>
        <authorList>
            <person name="Li c."/>
        </authorList>
    </citation>
    <scope>NUCLEOTIDE SEQUENCE</scope>
    <source>
        <strain evidence="3">19CA06SA08-2</strain>
    </source>
</reference>
<dbReference type="EMBL" id="CP095353">
    <property type="protein sequence ID" value="XAG70639.1"/>
    <property type="molecule type" value="Genomic_DNA"/>
</dbReference>